<dbReference type="Proteomes" id="UP000276133">
    <property type="component" value="Unassembled WGS sequence"/>
</dbReference>
<evidence type="ECO:0000313" key="3">
    <source>
        <dbReference type="Proteomes" id="UP000276133"/>
    </source>
</evidence>
<sequence>MTSRIIRLAVRAFGMRTKSSNLLFESYKQNLKAKIARNREREQERERENKTDKRIAFVSRYFILLGKYREKENVCDQLLINKKQQQRQPFKQEALLKLS</sequence>
<evidence type="ECO:0000256" key="1">
    <source>
        <dbReference type="SAM" id="Coils"/>
    </source>
</evidence>
<dbReference type="EMBL" id="REGN01003308">
    <property type="protein sequence ID" value="RNA23350.1"/>
    <property type="molecule type" value="Genomic_DNA"/>
</dbReference>
<evidence type="ECO:0000313" key="2">
    <source>
        <dbReference type="EMBL" id="RNA23350.1"/>
    </source>
</evidence>
<organism evidence="2 3">
    <name type="scientific">Brachionus plicatilis</name>
    <name type="common">Marine rotifer</name>
    <name type="synonym">Brachionus muelleri</name>
    <dbReference type="NCBI Taxonomy" id="10195"/>
    <lineage>
        <taxon>Eukaryota</taxon>
        <taxon>Metazoa</taxon>
        <taxon>Spiralia</taxon>
        <taxon>Gnathifera</taxon>
        <taxon>Rotifera</taxon>
        <taxon>Eurotatoria</taxon>
        <taxon>Monogononta</taxon>
        <taxon>Pseudotrocha</taxon>
        <taxon>Ploima</taxon>
        <taxon>Brachionidae</taxon>
        <taxon>Brachionus</taxon>
    </lineage>
</organism>
<protein>
    <submittedName>
        <fullName evidence="2">Uncharacterized protein</fullName>
    </submittedName>
</protein>
<name>A0A3M7RIY1_BRAPC</name>
<proteinExistence type="predicted"/>
<keyword evidence="3" id="KW-1185">Reference proteome</keyword>
<comment type="caution">
    <text evidence="2">The sequence shown here is derived from an EMBL/GenBank/DDBJ whole genome shotgun (WGS) entry which is preliminary data.</text>
</comment>
<dbReference type="AlphaFoldDB" id="A0A3M7RIY1"/>
<keyword evidence="1" id="KW-0175">Coiled coil</keyword>
<reference evidence="2 3" key="1">
    <citation type="journal article" date="2018" name="Sci. Rep.">
        <title>Genomic signatures of local adaptation to the degree of environmental predictability in rotifers.</title>
        <authorList>
            <person name="Franch-Gras L."/>
            <person name="Hahn C."/>
            <person name="Garcia-Roger E.M."/>
            <person name="Carmona M.J."/>
            <person name="Serra M."/>
            <person name="Gomez A."/>
        </authorList>
    </citation>
    <scope>NUCLEOTIDE SEQUENCE [LARGE SCALE GENOMIC DNA]</scope>
    <source>
        <strain evidence="2">HYR1</strain>
    </source>
</reference>
<accession>A0A3M7RIY1</accession>
<gene>
    <name evidence="2" type="ORF">BpHYR1_015027</name>
</gene>
<feature type="coiled-coil region" evidence="1">
    <location>
        <begin position="28"/>
        <end position="88"/>
    </location>
</feature>